<gene>
    <name evidence="1" type="ORF">BACCIP111883_04297</name>
</gene>
<name>A0ABM8YU31_9BACI</name>
<organism evidence="1 2">
    <name type="scientific">Sutcliffiella rhizosphaerae</name>
    <dbReference type="NCBI Taxonomy" id="2880967"/>
    <lineage>
        <taxon>Bacteria</taxon>
        <taxon>Bacillati</taxon>
        <taxon>Bacillota</taxon>
        <taxon>Bacilli</taxon>
        <taxon>Bacillales</taxon>
        <taxon>Bacillaceae</taxon>
        <taxon>Sutcliffiella</taxon>
    </lineage>
</organism>
<accession>A0ABM8YU31</accession>
<dbReference type="RefSeq" id="WP_230504965.1">
    <property type="nucleotide sequence ID" value="NZ_CAKJTJ010000050.1"/>
</dbReference>
<dbReference type="EMBL" id="CAKJTJ010000050">
    <property type="protein sequence ID" value="CAG9623484.1"/>
    <property type="molecule type" value="Genomic_DNA"/>
</dbReference>
<dbReference type="Gene3D" id="3.40.109.10">
    <property type="entry name" value="NADH Oxidase"/>
    <property type="match status" value="1"/>
</dbReference>
<dbReference type="SUPFAM" id="SSF55469">
    <property type="entry name" value="FMN-dependent nitroreductase-like"/>
    <property type="match status" value="2"/>
</dbReference>
<protein>
    <submittedName>
        <fullName evidence="1">NAD(P)H nitroreductase</fullName>
    </submittedName>
</protein>
<dbReference type="NCBIfam" id="NF047509">
    <property type="entry name" value="Rv3131_FMN_oxido"/>
    <property type="match status" value="1"/>
</dbReference>
<dbReference type="InterPro" id="IPR000415">
    <property type="entry name" value="Nitroreductase-like"/>
</dbReference>
<evidence type="ECO:0000313" key="2">
    <source>
        <dbReference type="Proteomes" id="UP000789833"/>
    </source>
</evidence>
<evidence type="ECO:0000313" key="1">
    <source>
        <dbReference type="EMBL" id="CAG9623484.1"/>
    </source>
</evidence>
<dbReference type="Proteomes" id="UP000789833">
    <property type="component" value="Unassembled WGS sequence"/>
</dbReference>
<keyword evidence="2" id="KW-1185">Reference proteome</keyword>
<sequence>MEKEKDKMSRRTFLKKSGATFFIVTWAGITWRAVDQGVFSTGKGPAFEPWDTSKENVKTGTLALVNNAILASNPHNTQPWLFKVTDNYIELYADESRNLGTIDPFRREMFIGLGCAIENIMLSAEAHGYESSLFYKPNSLDPYCIARINLESGEKYESPLYNAIPYRHTHRGAYDLDQPIENKVLNEMENIILDELKVKLSWFTTRDEKNKIGNLIVQATEAIISDKEMSADSNKWFKENWKDIQEERDGITLDAQGGSNLIRAFGKILPPLSHEKNDQFWLSATQSTHTATAMAYGFISVKNSSDNEQRARAGRAWQRIHLYGTSLGIGMHPLNQLNEMADREKALQAPDHFSAELKKITDPSWNGLFIFRLGYPLKETNKSPRRAISEVVL</sequence>
<proteinExistence type="predicted"/>
<comment type="caution">
    <text evidence="1">The sequence shown here is derived from an EMBL/GenBank/DDBJ whole genome shotgun (WGS) entry which is preliminary data.</text>
</comment>
<reference evidence="1 2" key="1">
    <citation type="submission" date="2021-10" db="EMBL/GenBank/DDBJ databases">
        <authorList>
            <person name="Criscuolo A."/>
        </authorList>
    </citation>
    <scope>NUCLEOTIDE SEQUENCE [LARGE SCALE GENOMIC DNA]</scope>
    <source>
        <strain evidence="2">CIP 111883</strain>
    </source>
</reference>